<dbReference type="Proteomes" id="UP000184452">
    <property type="component" value="Unassembled WGS sequence"/>
</dbReference>
<feature type="transmembrane region" description="Helical" evidence="1">
    <location>
        <begin position="69"/>
        <end position="90"/>
    </location>
</feature>
<accession>A0A1M6E5Y2</accession>
<reference evidence="2 3" key="1">
    <citation type="submission" date="2016-11" db="EMBL/GenBank/DDBJ databases">
        <authorList>
            <person name="Jaros S."/>
            <person name="Januszkiewicz K."/>
            <person name="Wedrychowicz H."/>
        </authorList>
    </citation>
    <scope>NUCLEOTIDE SEQUENCE [LARGE SCALE GENOMIC DNA]</scope>
    <source>
        <strain evidence="2 3">CGMCC 4.5723</strain>
    </source>
</reference>
<keyword evidence="1" id="KW-0472">Membrane</keyword>
<evidence type="ECO:0000313" key="2">
    <source>
        <dbReference type="EMBL" id="SHI80779.1"/>
    </source>
</evidence>
<sequence length="134" mass="12923">MNSLVDIAVFGIVGAIMMAALVGLLLVASGRAGGISPGVQRVFAAAALALLVAVPTLAAINVLSSGAGFWTGFAVASCVAAVAAAVNVGLSPLVAGRRGGNATVLRPSLPVFAVGLVLCLALGLLTAGLAALFV</sequence>
<name>A0A1M6E5Y2_9ACTN</name>
<feature type="transmembrane region" description="Helical" evidence="1">
    <location>
        <begin position="6"/>
        <end position="30"/>
    </location>
</feature>
<dbReference type="RefSeq" id="WP_245832824.1">
    <property type="nucleotide sequence ID" value="NZ_FQZK01000002.1"/>
</dbReference>
<evidence type="ECO:0000313" key="3">
    <source>
        <dbReference type="Proteomes" id="UP000184452"/>
    </source>
</evidence>
<gene>
    <name evidence="2" type="ORF">SAMN05421803_102162</name>
</gene>
<feature type="transmembrane region" description="Helical" evidence="1">
    <location>
        <begin position="111"/>
        <end position="133"/>
    </location>
</feature>
<evidence type="ECO:0000256" key="1">
    <source>
        <dbReference type="SAM" id="Phobius"/>
    </source>
</evidence>
<dbReference type="STRING" id="758803.SAMN05421803_102162"/>
<dbReference type="AlphaFoldDB" id="A0A1M6E5Y2"/>
<keyword evidence="3" id="KW-1185">Reference proteome</keyword>
<organism evidence="2 3">
    <name type="scientific">Nocardiopsis flavescens</name>
    <dbReference type="NCBI Taxonomy" id="758803"/>
    <lineage>
        <taxon>Bacteria</taxon>
        <taxon>Bacillati</taxon>
        <taxon>Actinomycetota</taxon>
        <taxon>Actinomycetes</taxon>
        <taxon>Streptosporangiales</taxon>
        <taxon>Nocardiopsidaceae</taxon>
        <taxon>Nocardiopsis</taxon>
    </lineage>
</organism>
<feature type="transmembrane region" description="Helical" evidence="1">
    <location>
        <begin position="42"/>
        <end position="63"/>
    </location>
</feature>
<keyword evidence="1" id="KW-0812">Transmembrane</keyword>
<proteinExistence type="predicted"/>
<dbReference type="EMBL" id="FQZK01000002">
    <property type="protein sequence ID" value="SHI80779.1"/>
    <property type="molecule type" value="Genomic_DNA"/>
</dbReference>
<protein>
    <submittedName>
        <fullName evidence="2">Uncharacterized protein</fullName>
    </submittedName>
</protein>
<keyword evidence="1" id="KW-1133">Transmembrane helix</keyword>